<dbReference type="Pfam" id="PF00672">
    <property type="entry name" value="HAMP"/>
    <property type="match status" value="1"/>
</dbReference>
<organism evidence="13 14">
    <name type="scientific">Rhodoferax ferrireducens</name>
    <dbReference type="NCBI Taxonomy" id="192843"/>
    <lineage>
        <taxon>Bacteria</taxon>
        <taxon>Pseudomonadati</taxon>
        <taxon>Pseudomonadota</taxon>
        <taxon>Betaproteobacteria</taxon>
        <taxon>Burkholderiales</taxon>
        <taxon>Comamonadaceae</taxon>
        <taxon>Rhodoferax</taxon>
    </lineage>
</organism>
<keyword evidence="10" id="KW-1133">Transmembrane helix</keyword>
<comment type="subcellular location">
    <subcellularLocation>
        <location evidence="2">Cell membrane</location>
        <topology evidence="2">Multi-pass membrane protein</topology>
    </subcellularLocation>
</comment>
<evidence type="ECO:0000256" key="10">
    <source>
        <dbReference type="SAM" id="Phobius"/>
    </source>
</evidence>
<dbReference type="InterPro" id="IPR004358">
    <property type="entry name" value="Sig_transdc_His_kin-like_C"/>
</dbReference>
<dbReference type="SMART" id="SM00388">
    <property type="entry name" value="HisKA"/>
    <property type="match status" value="1"/>
</dbReference>
<evidence type="ECO:0000256" key="1">
    <source>
        <dbReference type="ARBA" id="ARBA00000085"/>
    </source>
</evidence>
<dbReference type="InterPro" id="IPR036890">
    <property type="entry name" value="HATPase_C_sf"/>
</dbReference>
<dbReference type="SUPFAM" id="SSF55874">
    <property type="entry name" value="ATPase domain of HSP90 chaperone/DNA topoisomerase II/histidine kinase"/>
    <property type="match status" value="1"/>
</dbReference>
<dbReference type="CDD" id="cd00082">
    <property type="entry name" value="HisKA"/>
    <property type="match status" value="1"/>
</dbReference>
<evidence type="ECO:0000259" key="12">
    <source>
        <dbReference type="PROSITE" id="PS50885"/>
    </source>
</evidence>
<evidence type="ECO:0000256" key="7">
    <source>
        <dbReference type="ARBA" id="ARBA00022741"/>
    </source>
</evidence>
<dbReference type="Pfam" id="PF02518">
    <property type="entry name" value="HATPase_c"/>
    <property type="match status" value="1"/>
</dbReference>
<dbReference type="InterPro" id="IPR003594">
    <property type="entry name" value="HATPase_dom"/>
</dbReference>
<comment type="caution">
    <text evidence="13">The sequence shown here is derived from an EMBL/GenBank/DDBJ whole genome shotgun (WGS) entry which is preliminary data.</text>
</comment>
<dbReference type="SUPFAM" id="SSF158472">
    <property type="entry name" value="HAMP domain-like"/>
    <property type="match status" value="1"/>
</dbReference>
<dbReference type="PRINTS" id="PR00344">
    <property type="entry name" value="BCTRLSENSOR"/>
</dbReference>
<dbReference type="CDD" id="cd00075">
    <property type="entry name" value="HATPase"/>
    <property type="match status" value="1"/>
</dbReference>
<evidence type="ECO:0000256" key="6">
    <source>
        <dbReference type="ARBA" id="ARBA00022679"/>
    </source>
</evidence>
<keyword evidence="4" id="KW-1003">Cell membrane</keyword>
<sequence>MQPTLPALLQRLYVRIWLAVLLAVAVLTLLVGWAWRVASDPPLHELVIRNKAGEIIGKGTTRQLRISPDGVQIAPPASAPVAPDGPDDLAELPPPIADGTVIRGPEFVVRMHDGQRVLIHLPRPERTWWMKPPFGFFWTLGLVGLAMALAMYPIIRRLTRRLESLQRSVEQWGAGDLSVRVPIHGRDEAGLLAQRFNTAAERIETLVASHKTLLQSQKSLLANASHELRSPLTRIRMGIELMGSSPSPSFKNEINRNIAELDQLVDEILLASRLDAKEADLGTVEEVDLIGLAAEECARLDAALEVGSGEDDAEQAFVVQGVAKLLRRAIRNLLENARRYTSGEVSVSLQQRGAFAVLRVFDHGPGVPVELRERIFEPFYRLPGASERDGGVGLGLALVKSIAERHGGSVRCEGRDGGGACFVIELPC</sequence>
<dbReference type="EC" id="2.7.13.3" evidence="3"/>
<proteinExistence type="predicted"/>
<dbReference type="PANTHER" id="PTHR44936:SF10">
    <property type="entry name" value="SENSOR PROTEIN RSTB"/>
    <property type="match status" value="1"/>
</dbReference>
<evidence type="ECO:0000256" key="9">
    <source>
        <dbReference type="ARBA" id="ARBA00022840"/>
    </source>
</evidence>
<reference evidence="13 14" key="1">
    <citation type="submission" date="2023-07" db="EMBL/GenBank/DDBJ databases">
        <title>Sorghum-associated microbial communities from plants grown in Nebraska, USA.</title>
        <authorList>
            <person name="Schachtman D."/>
        </authorList>
    </citation>
    <scope>NUCLEOTIDE SEQUENCE [LARGE SCALE GENOMIC DNA]</scope>
    <source>
        <strain evidence="13 14">BE313</strain>
    </source>
</reference>
<dbReference type="InterPro" id="IPR036097">
    <property type="entry name" value="HisK_dim/P_sf"/>
</dbReference>
<dbReference type="SMART" id="SM00387">
    <property type="entry name" value="HATPase_c"/>
    <property type="match status" value="1"/>
</dbReference>
<evidence type="ECO:0000313" key="13">
    <source>
        <dbReference type="EMBL" id="MDR7378959.1"/>
    </source>
</evidence>
<dbReference type="PANTHER" id="PTHR44936">
    <property type="entry name" value="SENSOR PROTEIN CREC"/>
    <property type="match status" value="1"/>
</dbReference>
<dbReference type="InterPro" id="IPR005467">
    <property type="entry name" value="His_kinase_dom"/>
</dbReference>
<feature type="domain" description="Histidine kinase" evidence="11">
    <location>
        <begin position="223"/>
        <end position="428"/>
    </location>
</feature>
<dbReference type="Gene3D" id="6.10.340.10">
    <property type="match status" value="1"/>
</dbReference>
<evidence type="ECO:0000256" key="3">
    <source>
        <dbReference type="ARBA" id="ARBA00012438"/>
    </source>
</evidence>
<gene>
    <name evidence="13" type="ORF">J2X19_003653</name>
</gene>
<dbReference type="Gene3D" id="1.10.287.130">
    <property type="match status" value="1"/>
</dbReference>
<keyword evidence="10" id="KW-0472">Membrane</keyword>
<comment type="catalytic activity">
    <reaction evidence="1">
        <text>ATP + protein L-histidine = ADP + protein N-phospho-L-histidine.</text>
        <dbReference type="EC" id="2.7.13.3"/>
    </reaction>
</comment>
<keyword evidence="5" id="KW-0597">Phosphoprotein</keyword>
<evidence type="ECO:0000256" key="5">
    <source>
        <dbReference type="ARBA" id="ARBA00022553"/>
    </source>
</evidence>
<dbReference type="GO" id="GO:0016301">
    <property type="term" value="F:kinase activity"/>
    <property type="evidence" value="ECO:0007669"/>
    <property type="project" value="UniProtKB-KW"/>
</dbReference>
<protein>
    <recommendedName>
        <fullName evidence="3">histidine kinase</fullName>
        <ecNumber evidence="3">2.7.13.3</ecNumber>
    </recommendedName>
</protein>
<evidence type="ECO:0000313" key="14">
    <source>
        <dbReference type="Proteomes" id="UP001180487"/>
    </source>
</evidence>
<keyword evidence="6" id="KW-0808">Transferase</keyword>
<dbReference type="RefSeq" id="WP_116607518.1">
    <property type="nucleotide sequence ID" value="NZ_JAVDXT010000003.1"/>
</dbReference>
<feature type="domain" description="HAMP" evidence="12">
    <location>
        <begin position="156"/>
        <end position="208"/>
    </location>
</feature>
<keyword evidence="8 13" id="KW-0418">Kinase</keyword>
<keyword evidence="9" id="KW-0067">ATP-binding</keyword>
<dbReference type="Pfam" id="PF00512">
    <property type="entry name" value="HisKA"/>
    <property type="match status" value="1"/>
</dbReference>
<evidence type="ECO:0000256" key="2">
    <source>
        <dbReference type="ARBA" id="ARBA00004651"/>
    </source>
</evidence>
<evidence type="ECO:0000259" key="11">
    <source>
        <dbReference type="PROSITE" id="PS50109"/>
    </source>
</evidence>
<feature type="transmembrane region" description="Helical" evidence="10">
    <location>
        <begin position="12"/>
        <end position="35"/>
    </location>
</feature>
<evidence type="ECO:0000256" key="4">
    <source>
        <dbReference type="ARBA" id="ARBA00022475"/>
    </source>
</evidence>
<dbReference type="InterPro" id="IPR003660">
    <property type="entry name" value="HAMP_dom"/>
</dbReference>
<dbReference type="InterPro" id="IPR003661">
    <property type="entry name" value="HisK_dim/P_dom"/>
</dbReference>
<keyword evidence="10" id="KW-0812">Transmembrane</keyword>
<dbReference type="PROSITE" id="PS50109">
    <property type="entry name" value="HIS_KIN"/>
    <property type="match status" value="1"/>
</dbReference>
<dbReference type="Gene3D" id="3.30.565.10">
    <property type="entry name" value="Histidine kinase-like ATPase, C-terminal domain"/>
    <property type="match status" value="1"/>
</dbReference>
<feature type="transmembrane region" description="Helical" evidence="10">
    <location>
        <begin position="136"/>
        <end position="155"/>
    </location>
</feature>
<evidence type="ECO:0000256" key="8">
    <source>
        <dbReference type="ARBA" id="ARBA00022777"/>
    </source>
</evidence>
<accession>A0ABU2CCA0</accession>
<keyword evidence="7" id="KW-0547">Nucleotide-binding</keyword>
<dbReference type="Proteomes" id="UP001180487">
    <property type="component" value="Unassembled WGS sequence"/>
</dbReference>
<dbReference type="SUPFAM" id="SSF47384">
    <property type="entry name" value="Homodimeric domain of signal transducing histidine kinase"/>
    <property type="match status" value="1"/>
</dbReference>
<dbReference type="EMBL" id="JAVDXT010000003">
    <property type="protein sequence ID" value="MDR7378959.1"/>
    <property type="molecule type" value="Genomic_DNA"/>
</dbReference>
<dbReference type="CDD" id="cd06225">
    <property type="entry name" value="HAMP"/>
    <property type="match status" value="1"/>
</dbReference>
<keyword evidence="14" id="KW-1185">Reference proteome</keyword>
<dbReference type="InterPro" id="IPR050980">
    <property type="entry name" value="2C_sensor_his_kinase"/>
</dbReference>
<dbReference type="PROSITE" id="PS50885">
    <property type="entry name" value="HAMP"/>
    <property type="match status" value="1"/>
</dbReference>
<dbReference type="SMART" id="SM00304">
    <property type="entry name" value="HAMP"/>
    <property type="match status" value="1"/>
</dbReference>
<name>A0ABU2CCA0_9BURK</name>